<dbReference type="CDD" id="cd00118">
    <property type="entry name" value="LysM"/>
    <property type="match status" value="1"/>
</dbReference>
<dbReference type="SMART" id="SM00257">
    <property type="entry name" value="LysM"/>
    <property type="match status" value="1"/>
</dbReference>
<feature type="coiled-coil region" evidence="1">
    <location>
        <begin position="17"/>
        <end position="92"/>
    </location>
</feature>
<sequence>MKKFPKTTSEIVKAMTLNEMEKALEQEKRTKMNLMMLIAAGSIILILTVGLVYISYTKTQINKEIDKLQVINVKLMEENNNLMEENKKLKEQFNHSVMSEPVSDIIYHHIQTGDNFAVLSKQYYGTEKYAAQIAKINGLSKTTRLHIGQVLQIPKQPDPSW</sequence>
<dbReference type="Gene3D" id="3.10.350.10">
    <property type="entry name" value="LysM domain"/>
    <property type="match status" value="1"/>
</dbReference>
<gene>
    <name evidence="4" type="ORF">B0537_13155</name>
</gene>
<protein>
    <recommendedName>
        <fullName evidence="3">LysM domain-containing protein</fullName>
    </recommendedName>
</protein>
<dbReference type="EMBL" id="CP019698">
    <property type="protein sequence ID" value="AQS59943.1"/>
    <property type="molecule type" value="Genomic_DNA"/>
</dbReference>
<dbReference type="Proteomes" id="UP000189464">
    <property type="component" value="Chromosome"/>
</dbReference>
<dbReference type="KEGG" id="dfg:B0537_13155"/>
<dbReference type="AlphaFoldDB" id="A0A1S6IYU1"/>
<evidence type="ECO:0000313" key="5">
    <source>
        <dbReference type="Proteomes" id="UP000189464"/>
    </source>
</evidence>
<evidence type="ECO:0000313" key="4">
    <source>
        <dbReference type="EMBL" id="AQS59943.1"/>
    </source>
</evidence>
<keyword evidence="5" id="KW-1185">Reference proteome</keyword>
<dbReference type="RefSeq" id="WP_077714985.1">
    <property type="nucleotide sequence ID" value="NZ_CP019698.1"/>
</dbReference>
<accession>A0A1S6IYU1</accession>
<keyword evidence="2" id="KW-1133">Transmembrane helix</keyword>
<evidence type="ECO:0000259" key="3">
    <source>
        <dbReference type="PROSITE" id="PS51782"/>
    </source>
</evidence>
<proteinExistence type="predicted"/>
<name>A0A1S6IYU1_9FIRM</name>
<dbReference type="OrthoDB" id="1807484at2"/>
<keyword evidence="1" id="KW-0175">Coiled coil</keyword>
<evidence type="ECO:0000256" key="2">
    <source>
        <dbReference type="SAM" id="Phobius"/>
    </source>
</evidence>
<dbReference type="InterPro" id="IPR018392">
    <property type="entry name" value="LysM"/>
</dbReference>
<dbReference type="PROSITE" id="PS51782">
    <property type="entry name" value="LYSM"/>
    <property type="match status" value="1"/>
</dbReference>
<dbReference type="InterPro" id="IPR036779">
    <property type="entry name" value="LysM_dom_sf"/>
</dbReference>
<feature type="domain" description="LysM" evidence="3">
    <location>
        <begin position="106"/>
        <end position="153"/>
    </location>
</feature>
<reference evidence="4 5" key="1">
    <citation type="journal article" date="2016" name="Int. J. Syst. Evol. Microbiol.">
        <title>Desulfotomaculum ferrireducens sp. nov., a moderately thermophilic sulfate-reducing and dissimilatory Fe(III)-reducing bacterium isolated from compost.</title>
        <authorList>
            <person name="Yang G."/>
            <person name="Guo J."/>
            <person name="Zhuang L."/>
            <person name="Yuan Y."/>
            <person name="Zhou S."/>
        </authorList>
    </citation>
    <scope>NUCLEOTIDE SEQUENCE [LARGE SCALE GENOMIC DNA]</scope>
    <source>
        <strain evidence="4 5">GSS09</strain>
    </source>
</reference>
<feature type="transmembrane region" description="Helical" evidence="2">
    <location>
        <begin position="34"/>
        <end position="56"/>
    </location>
</feature>
<dbReference type="SUPFAM" id="SSF54106">
    <property type="entry name" value="LysM domain"/>
    <property type="match status" value="1"/>
</dbReference>
<dbReference type="Pfam" id="PF01476">
    <property type="entry name" value="LysM"/>
    <property type="match status" value="1"/>
</dbReference>
<keyword evidence="2" id="KW-0812">Transmembrane</keyword>
<keyword evidence="2" id="KW-0472">Membrane</keyword>
<evidence type="ECO:0000256" key="1">
    <source>
        <dbReference type="SAM" id="Coils"/>
    </source>
</evidence>
<organism evidence="4 5">
    <name type="scientific">Desulforamulus ferrireducens</name>
    <dbReference type="NCBI Taxonomy" id="1833852"/>
    <lineage>
        <taxon>Bacteria</taxon>
        <taxon>Bacillati</taxon>
        <taxon>Bacillota</taxon>
        <taxon>Clostridia</taxon>
        <taxon>Eubacteriales</taxon>
        <taxon>Peptococcaceae</taxon>
        <taxon>Desulforamulus</taxon>
    </lineage>
</organism>